<dbReference type="EC" id="2.7.7.49" evidence="1"/>
<gene>
    <name evidence="11" type="ORF">J3S90_12845</name>
</gene>
<evidence type="ECO:0000313" key="11">
    <source>
        <dbReference type="EMBL" id="MBP4142688.1"/>
    </source>
</evidence>
<comment type="similarity">
    <text evidence="8">Belongs to the bacterial reverse transcriptase family.</text>
</comment>
<keyword evidence="5" id="KW-0460">Magnesium</keyword>
<evidence type="ECO:0000256" key="7">
    <source>
        <dbReference type="ARBA" id="ARBA00023118"/>
    </source>
</evidence>
<dbReference type="PROSITE" id="PS50878">
    <property type="entry name" value="RT_POL"/>
    <property type="match status" value="1"/>
</dbReference>
<feature type="domain" description="Reverse transcriptase" evidence="10">
    <location>
        <begin position="31"/>
        <end position="243"/>
    </location>
</feature>
<reference evidence="11 12" key="1">
    <citation type="submission" date="2021-03" db="EMBL/GenBank/DDBJ databases">
        <title>Flavobacterium Flabelliformis Sp. Nov. And Flavobacterium Geliluteum Sp. Nov., Two Novel Multidrug Resistant Psychrophilic Species Isolated From Antarctica.</title>
        <authorList>
            <person name="Kralova S."/>
            <person name="Busse H.J."/>
            <person name="Bezdicek M."/>
            <person name="Nykrynova M."/>
            <person name="Kroupova E."/>
            <person name="Krsek D."/>
            <person name="Sedlacek I."/>
        </authorList>
    </citation>
    <scope>NUCLEOTIDE SEQUENCE [LARGE SCALE GENOMIC DNA]</scope>
    <source>
        <strain evidence="11 12">P4023</strain>
    </source>
</reference>
<dbReference type="NCBIfam" id="NF038233">
    <property type="entry name" value="retron_St85_RT"/>
    <property type="match status" value="1"/>
</dbReference>
<dbReference type="InterPro" id="IPR051083">
    <property type="entry name" value="GrpII_Intron_Splice-Mob/Def"/>
</dbReference>
<evidence type="ECO:0000256" key="6">
    <source>
        <dbReference type="ARBA" id="ARBA00022918"/>
    </source>
</evidence>
<dbReference type="GO" id="GO:0003964">
    <property type="term" value="F:RNA-directed DNA polymerase activity"/>
    <property type="evidence" value="ECO:0007669"/>
    <property type="project" value="UniProtKB-KW"/>
</dbReference>
<comment type="catalytic activity">
    <reaction evidence="9">
        <text>DNA(n) + a 2'-deoxyribonucleoside 5'-triphosphate = DNA(n+1) + diphosphate</text>
        <dbReference type="Rhea" id="RHEA:22508"/>
        <dbReference type="Rhea" id="RHEA-COMP:17339"/>
        <dbReference type="Rhea" id="RHEA-COMP:17340"/>
        <dbReference type="ChEBI" id="CHEBI:33019"/>
        <dbReference type="ChEBI" id="CHEBI:61560"/>
        <dbReference type="ChEBI" id="CHEBI:173112"/>
        <dbReference type="EC" id="2.7.7.49"/>
    </reaction>
</comment>
<evidence type="ECO:0000256" key="1">
    <source>
        <dbReference type="ARBA" id="ARBA00012493"/>
    </source>
</evidence>
<dbReference type="Pfam" id="PF00078">
    <property type="entry name" value="RVT_1"/>
    <property type="match status" value="1"/>
</dbReference>
<dbReference type="SUPFAM" id="SSF56672">
    <property type="entry name" value="DNA/RNA polymerases"/>
    <property type="match status" value="1"/>
</dbReference>
<evidence type="ECO:0000256" key="3">
    <source>
        <dbReference type="ARBA" id="ARBA00022695"/>
    </source>
</evidence>
<evidence type="ECO:0000313" key="12">
    <source>
        <dbReference type="Proteomes" id="UP000674217"/>
    </source>
</evidence>
<dbReference type="Proteomes" id="UP000674217">
    <property type="component" value="Unassembled WGS sequence"/>
</dbReference>
<keyword evidence="2" id="KW-0808">Transferase</keyword>
<evidence type="ECO:0000256" key="5">
    <source>
        <dbReference type="ARBA" id="ARBA00022842"/>
    </source>
</evidence>
<accession>A0ABS5CVQ0</accession>
<organism evidence="11 12">
    <name type="scientific">Flavobacterium flabelliforme</name>
    <dbReference type="NCBI Taxonomy" id="2816119"/>
    <lineage>
        <taxon>Bacteria</taxon>
        <taxon>Pseudomonadati</taxon>
        <taxon>Bacteroidota</taxon>
        <taxon>Flavobacteriia</taxon>
        <taxon>Flavobacteriales</taxon>
        <taxon>Flavobacteriaceae</taxon>
        <taxon>Flavobacterium</taxon>
    </lineage>
</organism>
<dbReference type="InterPro" id="IPR000123">
    <property type="entry name" value="Reverse_transcriptase_msDNA"/>
</dbReference>
<dbReference type="PRINTS" id="PR00866">
    <property type="entry name" value="RNADNAPOLMS"/>
</dbReference>
<dbReference type="CDD" id="cd03487">
    <property type="entry name" value="RT_Bac_retron_II"/>
    <property type="match status" value="1"/>
</dbReference>
<evidence type="ECO:0000256" key="8">
    <source>
        <dbReference type="ARBA" id="ARBA00034120"/>
    </source>
</evidence>
<dbReference type="PANTHER" id="PTHR34047:SF7">
    <property type="entry name" value="RNA-DIRECTED DNA POLYMERASE"/>
    <property type="match status" value="1"/>
</dbReference>
<evidence type="ECO:0000256" key="4">
    <source>
        <dbReference type="ARBA" id="ARBA00022723"/>
    </source>
</evidence>
<keyword evidence="7" id="KW-0051">Antiviral defense</keyword>
<name>A0ABS5CVQ0_9FLAO</name>
<dbReference type="RefSeq" id="WP_210646539.1">
    <property type="nucleotide sequence ID" value="NZ_JAGFBU010000005.1"/>
</dbReference>
<evidence type="ECO:0000259" key="10">
    <source>
        <dbReference type="PROSITE" id="PS50878"/>
    </source>
</evidence>
<comment type="caution">
    <text evidence="11">The sequence shown here is derived from an EMBL/GenBank/DDBJ whole genome shotgun (WGS) entry which is preliminary data.</text>
</comment>
<evidence type="ECO:0000256" key="9">
    <source>
        <dbReference type="ARBA" id="ARBA00048173"/>
    </source>
</evidence>
<keyword evidence="6 11" id="KW-0695">RNA-directed DNA polymerase</keyword>
<sequence length="321" mass="36263">MSNNGIIKLNMLGLPVIQTLDDFSLITHVSKYTIYQLSEKSDFYYSIYSIPKKSGKPRIICQPSKKLKGFQSWILVNVLDKIKVSSSCKGFEKKSSTLDNAIPHKGANTILTLDLKDFFPNITSKQVFNIFKTLGYNDLISTIFTNVCTYKEFLPQGSPCSPKLANLTAWKLDLRIQGYVGKRGINYTRYADDLSFSGLNPANVVRILPMISNIIESENFIINHSKTRIASSARAKIVTGLVISDDNIGIGQKKYKNVRAKIHHLTKPIEKGNVKLLNEVAGWLSYLNSVDKNRLAKANKYINELYKKHTKSMIQYLIKLD</sequence>
<proteinExistence type="inferred from homology"/>
<keyword evidence="4" id="KW-0479">Metal-binding</keyword>
<evidence type="ECO:0000256" key="2">
    <source>
        <dbReference type="ARBA" id="ARBA00022679"/>
    </source>
</evidence>
<keyword evidence="12" id="KW-1185">Reference proteome</keyword>
<protein>
    <recommendedName>
        <fullName evidence="1">RNA-directed DNA polymerase</fullName>
        <ecNumber evidence="1">2.7.7.49</ecNumber>
    </recommendedName>
</protein>
<dbReference type="InterPro" id="IPR043502">
    <property type="entry name" value="DNA/RNA_pol_sf"/>
</dbReference>
<dbReference type="PANTHER" id="PTHR34047">
    <property type="entry name" value="NUCLEAR INTRON MATURASE 1, MITOCHONDRIAL-RELATED"/>
    <property type="match status" value="1"/>
</dbReference>
<keyword evidence="3" id="KW-0548">Nucleotidyltransferase</keyword>
<dbReference type="InterPro" id="IPR000477">
    <property type="entry name" value="RT_dom"/>
</dbReference>
<dbReference type="EMBL" id="JAGFBU010000005">
    <property type="protein sequence ID" value="MBP4142688.1"/>
    <property type="molecule type" value="Genomic_DNA"/>
</dbReference>